<accession>A0ABW3KAM9</accession>
<organism evidence="1 2">
    <name type="scientific">Ohtaekwangia kribbensis</name>
    <dbReference type="NCBI Taxonomy" id="688913"/>
    <lineage>
        <taxon>Bacteria</taxon>
        <taxon>Pseudomonadati</taxon>
        <taxon>Bacteroidota</taxon>
        <taxon>Cytophagia</taxon>
        <taxon>Cytophagales</taxon>
        <taxon>Fulvivirgaceae</taxon>
        <taxon>Ohtaekwangia</taxon>
    </lineage>
</organism>
<dbReference type="Proteomes" id="UP001597112">
    <property type="component" value="Unassembled WGS sequence"/>
</dbReference>
<proteinExistence type="predicted"/>
<comment type="caution">
    <text evidence="1">The sequence shown here is derived from an EMBL/GenBank/DDBJ whole genome shotgun (WGS) entry which is preliminary data.</text>
</comment>
<evidence type="ECO:0000313" key="1">
    <source>
        <dbReference type="EMBL" id="MFD1002666.1"/>
    </source>
</evidence>
<gene>
    <name evidence="1" type="ORF">ACFQ21_25300</name>
</gene>
<evidence type="ECO:0000313" key="2">
    <source>
        <dbReference type="Proteomes" id="UP001597112"/>
    </source>
</evidence>
<reference evidence="2" key="1">
    <citation type="journal article" date="2019" name="Int. J. Syst. Evol. Microbiol.">
        <title>The Global Catalogue of Microorganisms (GCM) 10K type strain sequencing project: providing services to taxonomists for standard genome sequencing and annotation.</title>
        <authorList>
            <consortium name="The Broad Institute Genomics Platform"/>
            <consortium name="The Broad Institute Genome Sequencing Center for Infectious Disease"/>
            <person name="Wu L."/>
            <person name="Ma J."/>
        </authorList>
    </citation>
    <scope>NUCLEOTIDE SEQUENCE [LARGE SCALE GENOMIC DNA]</scope>
    <source>
        <strain evidence="2">CCUG 58938</strain>
    </source>
</reference>
<dbReference type="EMBL" id="JBHTKA010000013">
    <property type="protein sequence ID" value="MFD1002666.1"/>
    <property type="molecule type" value="Genomic_DNA"/>
</dbReference>
<protein>
    <submittedName>
        <fullName evidence="1">Uncharacterized protein</fullName>
    </submittedName>
</protein>
<name>A0ABW3KAM9_9BACT</name>
<keyword evidence="2" id="KW-1185">Reference proteome</keyword>
<sequence>MQIKETIEDIVTRELKGLCISCAHTQTCPYHKAASKVIIQCEFFQLDLLDLTTHTTHDSLQGLCATCDSAPHCTLPGRKQGVWRCNDFS</sequence>